<feature type="transmembrane region" description="Helical" evidence="7">
    <location>
        <begin position="27"/>
        <end position="52"/>
    </location>
</feature>
<keyword evidence="6" id="KW-0807">Transducer</keyword>
<dbReference type="GO" id="GO:0005886">
    <property type="term" value="C:plasma membrane"/>
    <property type="evidence" value="ECO:0007669"/>
    <property type="project" value="UniProtKB-SubCell"/>
</dbReference>
<sequence length="559" mass="64168">MGIIIAIGNILCIAVCRKALKKTFHRLVVMALCFSNIFTISGSSTIVLTSFFEFQNTGVCIFQYLLSCFGMVLNYSLIFLLCLQRYLTVKSFNFGTVERFDYKKYHWIGGTIITIFLYTLSCLLFIPRNKELSACSRHALYGNNVVAFVVTIFGPVAILIIAVMSISILTSFKIWKIYYTRREALYKLGSFTNNKKQIFPAKASVSDTYKVESKGSDKTIKQKRIVHQVKIFKNRSKVADINNHESYKIEKDDQKARNTKNKSEEVLYKETEMDVEKSGASFFFIQRDISSHNASLTEFSVEKSQTAAARFKDTFQVHAKEEPIDTREAQIRTFEIKGTVSQRDEVIDLEKPTVLWQTTVKPDFVAKHKQSWEVHAFKTSLVISVQTLILTGPMIVAYWIEILSGQRLTDQVNGILAARFKDTFQVHAKEEPIDTREAQIRTFEIKGNVSQRDEVIDVEKPTVSWQTTVKPDFVAKHKQSWEVHAFKTSLVISVQTLILTGPMIVAYWIEILSGQRLTEQINGIVGLPFLVHAFTNPFIYAWRIPDMRREFKKLCDRNY</sequence>
<evidence type="ECO:0000313" key="9">
    <source>
        <dbReference type="Proteomes" id="UP000507470"/>
    </source>
</evidence>
<gene>
    <name evidence="8" type="ORF">MCOR_6445</name>
</gene>
<dbReference type="OrthoDB" id="10469505at2759"/>
<keyword evidence="7" id="KW-1133">Transmembrane helix</keyword>
<evidence type="ECO:0000256" key="6">
    <source>
        <dbReference type="ARBA" id="ARBA00023224"/>
    </source>
</evidence>
<keyword evidence="5" id="KW-0325">Glycoprotein</keyword>
<dbReference type="AlphaFoldDB" id="A0A6J8ADC6"/>
<evidence type="ECO:0000256" key="3">
    <source>
        <dbReference type="ARBA" id="ARBA00023040"/>
    </source>
</evidence>
<dbReference type="PANTHER" id="PTHR24246">
    <property type="entry name" value="OLFACTORY RECEPTOR AND ADENOSINE RECEPTOR"/>
    <property type="match status" value="1"/>
</dbReference>
<reference evidence="8 9" key="1">
    <citation type="submission" date="2020-06" db="EMBL/GenBank/DDBJ databases">
        <authorList>
            <person name="Li R."/>
            <person name="Bekaert M."/>
        </authorList>
    </citation>
    <scope>NUCLEOTIDE SEQUENCE [LARGE SCALE GENOMIC DNA]</scope>
    <source>
        <strain evidence="9">wild</strain>
    </source>
</reference>
<evidence type="ECO:0008006" key="10">
    <source>
        <dbReference type="Google" id="ProtNLM"/>
    </source>
</evidence>
<keyword evidence="7" id="KW-0472">Membrane</keyword>
<evidence type="ECO:0000256" key="5">
    <source>
        <dbReference type="ARBA" id="ARBA00023180"/>
    </source>
</evidence>
<evidence type="ECO:0000256" key="7">
    <source>
        <dbReference type="SAM" id="Phobius"/>
    </source>
</evidence>
<dbReference type="Gene3D" id="1.20.1070.10">
    <property type="entry name" value="Rhodopsin 7-helix transmembrane proteins"/>
    <property type="match status" value="2"/>
</dbReference>
<dbReference type="Proteomes" id="UP000507470">
    <property type="component" value="Unassembled WGS sequence"/>
</dbReference>
<evidence type="ECO:0000256" key="1">
    <source>
        <dbReference type="ARBA" id="ARBA00004651"/>
    </source>
</evidence>
<dbReference type="EMBL" id="CACVKT020001210">
    <property type="protein sequence ID" value="CAC5365972.1"/>
    <property type="molecule type" value="Genomic_DNA"/>
</dbReference>
<keyword evidence="9" id="KW-1185">Reference proteome</keyword>
<keyword evidence="4" id="KW-0675">Receptor</keyword>
<feature type="transmembrane region" description="Helical" evidence="7">
    <location>
        <begin position="146"/>
        <end position="172"/>
    </location>
</feature>
<feature type="transmembrane region" description="Helical" evidence="7">
    <location>
        <begin position="521"/>
        <end position="542"/>
    </location>
</feature>
<evidence type="ECO:0000313" key="8">
    <source>
        <dbReference type="EMBL" id="CAC5365972.1"/>
    </source>
</evidence>
<name>A0A6J8ADC6_MYTCO</name>
<feature type="transmembrane region" description="Helical" evidence="7">
    <location>
        <begin position="488"/>
        <end position="509"/>
    </location>
</feature>
<dbReference type="GO" id="GO:0004930">
    <property type="term" value="F:G protein-coupled receptor activity"/>
    <property type="evidence" value="ECO:0007669"/>
    <property type="project" value="UniProtKB-KW"/>
</dbReference>
<keyword evidence="7" id="KW-0812">Transmembrane</keyword>
<protein>
    <recommendedName>
        <fullName evidence="10">G-protein coupled receptors family 1 profile domain-containing protein</fullName>
    </recommendedName>
</protein>
<accession>A0A6J8ADC6</accession>
<dbReference type="PANTHER" id="PTHR24246:SF27">
    <property type="entry name" value="ADENOSINE RECEPTOR, ISOFORM A"/>
    <property type="match status" value="1"/>
</dbReference>
<feature type="transmembrane region" description="Helical" evidence="7">
    <location>
        <begin position="105"/>
        <end position="126"/>
    </location>
</feature>
<organism evidence="8 9">
    <name type="scientific">Mytilus coruscus</name>
    <name type="common">Sea mussel</name>
    <dbReference type="NCBI Taxonomy" id="42192"/>
    <lineage>
        <taxon>Eukaryota</taxon>
        <taxon>Metazoa</taxon>
        <taxon>Spiralia</taxon>
        <taxon>Lophotrochozoa</taxon>
        <taxon>Mollusca</taxon>
        <taxon>Bivalvia</taxon>
        <taxon>Autobranchia</taxon>
        <taxon>Pteriomorphia</taxon>
        <taxon>Mytilida</taxon>
        <taxon>Mytiloidea</taxon>
        <taxon>Mytilidae</taxon>
        <taxon>Mytilinae</taxon>
        <taxon>Mytilus</taxon>
    </lineage>
</organism>
<dbReference type="SUPFAM" id="SSF81321">
    <property type="entry name" value="Family A G protein-coupled receptor-like"/>
    <property type="match status" value="2"/>
</dbReference>
<evidence type="ECO:0000256" key="4">
    <source>
        <dbReference type="ARBA" id="ARBA00023170"/>
    </source>
</evidence>
<comment type="subcellular location">
    <subcellularLocation>
        <location evidence="1">Cell membrane</location>
        <topology evidence="1">Multi-pass membrane protein</topology>
    </subcellularLocation>
</comment>
<keyword evidence="2" id="KW-1003">Cell membrane</keyword>
<keyword evidence="3" id="KW-0297">G-protein coupled receptor</keyword>
<feature type="transmembrane region" description="Helical" evidence="7">
    <location>
        <begin position="64"/>
        <end position="84"/>
    </location>
</feature>
<evidence type="ECO:0000256" key="2">
    <source>
        <dbReference type="ARBA" id="ARBA00022475"/>
    </source>
</evidence>
<proteinExistence type="predicted"/>